<reference evidence="1 2" key="1">
    <citation type="submission" date="2005-07" db="EMBL/GenBank/DDBJ databases">
        <authorList>
            <person name="Mural R.J."/>
            <person name="Li P.W."/>
            <person name="Adams M.D."/>
            <person name="Amanatides P.G."/>
            <person name="Baden-Tillson H."/>
            <person name="Barnstead M."/>
            <person name="Chin S.H."/>
            <person name="Dew I."/>
            <person name="Evans C.A."/>
            <person name="Ferriera S."/>
            <person name="Flanigan M."/>
            <person name="Fosler C."/>
            <person name="Glodek A."/>
            <person name="Gu Z."/>
            <person name="Holt R.A."/>
            <person name="Jennings D."/>
            <person name="Kraft C.L."/>
            <person name="Lu F."/>
            <person name="Nguyen T."/>
            <person name="Nusskern D.R."/>
            <person name="Pfannkoch C.M."/>
            <person name="Sitter C."/>
            <person name="Sutton G.G."/>
            <person name="Venter J.C."/>
            <person name="Wang Z."/>
            <person name="Woodage T."/>
            <person name="Zheng X.H."/>
            <person name="Zhong F."/>
        </authorList>
    </citation>
    <scope>NUCLEOTIDE SEQUENCE [LARGE SCALE GENOMIC DNA]</scope>
    <source>
        <strain>BN</strain>
        <strain evidence="2">Sprague-Dawley</strain>
    </source>
</reference>
<proteinExistence type="predicted"/>
<protein>
    <submittedName>
        <fullName evidence="1">Interleukin 4, isoform CRA_a</fullName>
    </submittedName>
</protein>
<organism evidence="1 2">
    <name type="scientific">Rattus norvegicus</name>
    <name type="common">Rat</name>
    <dbReference type="NCBI Taxonomy" id="10116"/>
    <lineage>
        <taxon>Eukaryota</taxon>
        <taxon>Metazoa</taxon>
        <taxon>Chordata</taxon>
        <taxon>Craniata</taxon>
        <taxon>Vertebrata</taxon>
        <taxon>Euteleostomi</taxon>
        <taxon>Mammalia</taxon>
        <taxon>Eutheria</taxon>
        <taxon>Euarchontoglires</taxon>
        <taxon>Glires</taxon>
        <taxon>Rodentia</taxon>
        <taxon>Myomorpha</taxon>
        <taxon>Muroidea</taxon>
        <taxon>Muridae</taxon>
        <taxon>Murinae</taxon>
        <taxon>Rattus</taxon>
    </lineage>
</organism>
<accession>A6HED8</accession>
<dbReference type="Proteomes" id="UP000234681">
    <property type="component" value="Chromosome 10"/>
</dbReference>
<evidence type="ECO:0000313" key="3">
    <source>
        <dbReference type="RGD" id="2898"/>
    </source>
</evidence>
<dbReference type="RGD" id="2898">
    <property type="gene designation" value="Il4"/>
</dbReference>
<dbReference type="EMBL" id="CH473948">
    <property type="protein sequence ID" value="EDM04390.1"/>
    <property type="molecule type" value="Genomic_DNA"/>
</dbReference>
<name>A6HED8_RAT</name>
<dbReference type="AlphaFoldDB" id="A6HED8"/>
<evidence type="ECO:0000313" key="2">
    <source>
        <dbReference type="Proteomes" id="UP000234681"/>
    </source>
</evidence>
<evidence type="ECO:0000313" key="1">
    <source>
        <dbReference type="EMBL" id="EDM04390.1"/>
    </source>
</evidence>
<sequence>MFAGLRSGTKPWAWLGSQPSTWAVDGVCPASPEICPSGFIWMILFYSRLLQESDAG</sequence>
<gene>
    <name evidence="1 3" type="primary">Il4</name>
    <name evidence="1" type="ORF">rCG_33325</name>
</gene>